<accession>A0A1I5VC03</accession>
<dbReference type="InParanoid" id="A0A1I5VC03"/>
<evidence type="ECO:0000313" key="2">
    <source>
        <dbReference type="Proteomes" id="UP000183413"/>
    </source>
</evidence>
<name>A0A1I5VC03_9ACTN</name>
<dbReference type="RefSeq" id="WP_143118784.1">
    <property type="nucleotide sequence ID" value="NZ_FOVH01000021.1"/>
</dbReference>
<dbReference type="Proteomes" id="UP000183413">
    <property type="component" value="Unassembled WGS sequence"/>
</dbReference>
<organism evidence="1 2">
    <name type="scientific">Actinomadura madurae</name>
    <dbReference type="NCBI Taxonomy" id="1993"/>
    <lineage>
        <taxon>Bacteria</taxon>
        <taxon>Bacillati</taxon>
        <taxon>Actinomycetota</taxon>
        <taxon>Actinomycetes</taxon>
        <taxon>Streptosporangiales</taxon>
        <taxon>Thermomonosporaceae</taxon>
        <taxon>Actinomadura</taxon>
    </lineage>
</organism>
<sequence length="592" mass="63231">MKPNWEEPFDRSLPSPLKAVAALRSAGEDSVVSTKTMTSRQKLMYITTGLEDRLARRMLGPRAPALLLLSGSSGGGKSALIRMLEQTVPPNTFTTVVEDATHAEAPDADQTRYLAQVLAGFNDGVPGPGVHILLAANTGLLLRLERMFKLAAHPALAELVAFALRRLGVPAASPVPASRAEELRDTVLVVDLDQRPTSGGEDRLFRRMLPVLEPDAPNGVLAGAGRCDTCQVRAFCAPRTNLELLADPEIGAVLDEAVDQVALRRGRDVPPRQFWDALGALALGGLQVPPGADPCEGVAALAARNDLDGVWRSLLPNGVFTKHDANPLCADLAALDPAFAPSLEGHDIIASAGVDPEGDASSLVDMLGDANRRREAVATAASALATGQVLGGPAAVARGLARASWLAGKLLLQTAASTIFEQALGGDETAIDKVVRVTAQGIVSSFGRYVEGSYYLPTESLAQRRDSRVLVRVELDEMLDWQPSVPEKENPWGSEIVGLRPLTARILIGNSDMVLDLPLYELLERAASGTNAASVDIERFHSLRHAVETLGRTRADDRDAPLLIVRDGGREAYRAKTSLWRGQQTFRITKVG</sequence>
<evidence type="ECO:0000313" key="1">
    <source>
        <dbReference type="EMBL" id="SFQ05043.1"/>
    </source>
</evidence>
<reference evidence="1 2" key="1">
    <citation type="submission" date="2016-10" db="EMBL/GenBank/DDBJ databases">
        <authorList>
            <person name="de Groot N.N."/>
        </authorList>
    </citation>
    <scope>NUCLEOTIDE SEQUENCE [LARGE SCALE GENOMIC DNA]</scope>
    <source>
        <strain evidence="1 2">DSM 43067</strain>
    </source>
</reference>
<proteinExistence type="predicted"/>
<keyword evidence="2" id="KW-1185">Reference proteome</keyword>
<dbReference type="AlphaFoldDB" id="A0A1I5VC03"/>
<protein>
    <submittedName>
        <fullName evidence="1">Uncharacterized protein</fullName>
    </submittedName>
</protein>
<dbReference type="EMBL" id="FOVH01000021">
    <property type="protein sequence ID" value="SFQ05043.1"/>
    <property type="molecule type" value="Genomic_DNA"/>
</dbReference>
<gene>
    <name evidence="1" type="ORF">SAMN04489713_12172</name>
</gene>
<dbReference type="STRING" id="1993.SAMN04489713_12172"/>